<gene>
    <name evidence="8" type="ORF">JFN93_13590</name>
</gene>
<dbReference type="InterPro" id="IPR016156">
    <property type="entry name" value="FAD/NAD-linked_Rdtase_dimer_sf"/>
</dbReference>
<dbReference type="RefSeq" id="WP_199384638.1">
    <property type="nucleotide sequence ID" value="NZ_JAEMHM010000010.1"/>
</dbReference>
<protein>
    <submittedName>
        <fullName evidence="8">FAD-dependent oxidoreductase</fullName>
    </submittedName>
</protein>
<dbReference type="PROSITE" id="PS01148">
    <property type="entry name" value="UPF0033"/>
    <property type="match status" value="1"/>
</dbReference>
<reference evidence="8" key="1">
    <citation type="submission" date="2020-12" db="EMBL/GenBank/DDBJ databases">
        <title>Geomonas sp. Red875, isolated from river sediment.</title>
        <authorList>
            <person name="Xu Z."/>
            <person name="Zhang Z."/>
            <person name="Masuda Y."/>
            <person name="Itoh H."/>
            <person name="Senoo K."/>
        </authorList>
    </citation>
    <scope>NUCLEOTIDE SEQUENCE</scope>
    <source>
        <strain evidence="8">Red875</strain>
    </source>
</reference>
<dbReference type="InterPro" id="IPR036873">
    <property type="entry name" value="Rhodanese-like_dom_sf"/>
</dbReference>
<dbReference type="SUPFAM" id="SSF51905">
    <property type="entry name" value="FAD/NAD(P)-binding domain"/>
    <property type="match status" value="2"/>
</dbReference>
<dbReference type="InterPro" id="IPR023753">
    <property type="entry name" value="FAD/NAD-binding_dom"/>
</dbReference>
<dbReference type="EMBL" id="JAEMHM010000010">
    <property type="protein sequence ID" value="MBJ6725748.1"/>
    <property type="molecule type" value="Genomic_DNA"/>
</dbReference>
<accession>A0A8J7IPW9</accession>
<evidence type="ECO:0000259" key="7">
    <source>
        <dbReference type="PROSITE" id="PS50206"/>
    </source>
</evidence>
<keyword evidence="4" id="KW-0274">FAD</keyword>
<keyword evidence="3" id="KW-0285">Flavoprotein</keyword>
<dbReference type="SMART" id="SM00450">
    <property type="entry name" value="RHOD"/>
    <property type="match status" value="1"/>
</dbReference>
<dbReference type="InterPro" id="IPR032836">
    <property type="entry name" value="DsrE2-like"/>
</dbReference>
<dbReference type="InterPro" id="IPR027396">
    <property type="entry name" value="DsrEFH-like"/>
</dbReference>
<evidence type="ECO:0000256" key="6">
    <source>
        <dbReference type="ARBA" id="ARBA00023284"/>
    </source>
</evidence>
<dbReference type="Pfam" id="PF01206">
    <property type="entry name" value="TusA"/>
    <property type="match status" value="1"/>
</dbReference>
<dbReference type="Gene3D" id="3.40.250.10">
    <property type="entry name" value="Rhodanese-like domain"/>
    <property type="match status" value="1"/>
</dbReference>
<dbReference type="PRINTS" id="PR00411">
    <property type="entry name" value="PNDRDTASEI"/>
</dbReference>
<dbReference type="Gene3D" id="3.50.50.60">
    <property type="entry name" value="FAD/NAD(P)-binding domain"/>
    <property type="match status" value="2"/>
</dbReference>
<dbReference type="InterPro" id="IPR050260">
    <property type="entry name" value="FAD-bd_OxRdtase"/>
</dbReference>
<comment type="caution">
    <text evidence="8">The sequence shown here is derived from an EMBL/GenBank/DDBJ whole genome shotgun (WGS) entry which is preliminary data.</text>
</comment>
<organism evidence="8 9">
    <name type="scientific">Geomesophilobacter sediminis</name>
    <dbReference type="NCBI Taxonomy" id="2798584"/>
    <lineage>
        <taxon>Bacteria</taxon>
        <taxon>Pseudomonadati</taxon>
        <taxon>Thermodesulfobacteriota</taxon>
        <taxon>Desulfuromonadia</taxon>
        <taxon>Geobacterales</taxon>
        <taxon>Geobacteraceae</taxon>
        <taxon>Geomesophilobacter</taxon>
    </lineage>
</organism>
<dbReference type="GO" id="GO:0016491">
    <property type="term" value="F:oxidoreductase activity"/>
    <property type="evidence" value="ECO:0007669"/>
    <property type="project" value="UniProtKB-KW"/>
</dbReference>
<dbReference type="Pfam" id="PF13686">
    <property type="entry name" value="DrsE_2"/>
    <property type="match status" value="1"/>
</dbReference>
<evidence type="ECO:0000256" key="5">
    <source>
        <dbReference type="ARBA" id="ARBA00023002"/>
    </source>
</evidence>
<dbReference type="SUPFAM" id="SSF75169">
    <property type="entry name" value="DsrEFH-like"/>
    <property type="match status" value="1"/>
</dbReference>
<comment type="similarity">
    <text evidence="2">Belongs to the class-III pyridine nucleotide-disulfide oxidoreductase family.</text>
</comment>
<dbReference type="Gene3D" id="3.40.1260.10">
    <property type="entry name" value="DsrEFH-like"/>
    <property type="match status" value="1"/>
</dbReference>
<dbReference type="InterPro" id="IPR001455">
    <property type="entry name" value="TusA-like"/>
</dbReference>
<proteinExistence type="inferred from homology"/>
<evidence type="ECO:0000313" key="9">
    <source>
        <dbReference type="Proteomes" id="UP000636888"/>
    </source>
</evidence>
<dbReference type="InterPro" id="IPR036868">
    <property type="entry name" value="TusA-like_sf"/>
</dbReference>
<dbReference type="SUPFAM" id="SSF55424">
    <property type="entry name" value="FAD/NAD-linked reductases, dimerisation (C-terminal) domain"/>
    <property type="match status" value="1"/>
</dbReference>
<dbReference type="InterPro" id="IPR004099">
    <property type="entry name" value="Pyr_nucl-diS_OxRdtase_dimer"/>
</dbReference>
<dbReference type="PROSITE" id="PS50206">
    <property type="entry name" value="RHODANESE_3"/>
    <property type="match status" value="1"/>
</dbReference>
<evidence type="ECO:0000256" key="2">
    <source>
        <dbReference type="ARBA" id="ARBA00009130"/>
    </source>
</evidence>
<name>A0A8J7IPW9_9BACT</name>
<dbReference type="Proteomes" id="UP000636888">
    <property type="component" value="Unassembled WGS sequence"/>
</dbReference>
<keyword evidence="6" id="KW-0676">Redox-active center</keyword>
<dbReference type="PRINTS" id="PR00368">
    <property type="entry name" value="FADPNR"/>
</dbReference>
<evidence type="ECO:0000256" key="3">
    <source>
        <dbReference type="ARBA" id="ARBA00022630"/>
    </source>
</evidence>
<sequence>MKKYVIIGGVAAGMSAAARLRRLDEQAEIVVLERGDYVSYANCGLPYYIGDVITERSALLLQTPASFHQRFNVDVRTGSEAIAVDPTKRTVKVRELKSGREYDLSYDNLLLAPGGSPVKPAIAGADHPAIHTLWTIPDTDRLRQMVDDGAVKRALVVGAGFIGLEMAENLHARGIEVTVVEMAEQALSVIDYEMAAVVHRELLMKKVPFHLKDAVASFAANPEGGVTATLASGKAVAADLVLLSIGVRPNTDFLKGSGIKLGERGHIIVDDTLRTGSAGIYAAGDAIEVVNPLTGKQTAIPLAGPANKQGRIAADNMHGNRPRSYGGTMGTAIAKVFDLDVGVTGLTEKLCRAEGIACQSVIVHPNDHAGYYPGAAPLTFKLIFSPKDRRVLGAQCVGYGGVDKRIDVIAAAIKGKMTVDDLTEIEHAYAPPYSSAKDPVNMAGFAAQNILDGLLQVIGWRALQQIDRTKVTLLDVRTVEEFKGGSIAGAINIPLDELRARIGELPPQKPVIVFCKVGLRGYLACRILSAAGITDCCNLSGGYDTWCLATTSSDELDTVCPVASIKDRKAMEASSVPARRVVEVNACGLQCPGPIMRLKKEIDAISPGEAVAISASDAGFYKDAESWANSTGNILAEITAEKGIIRAVIVKGNGLPAPLPGRGNDKTIVVFSGDLDKALASFVIANGALAMGRKVTMFFTFWGLNVLRRHEPVALATGKNLIEKAFELMMPRGSRKLSLSRMSMGGMGDALIKGIMKNKNVPALEEMIELALAGGARLVACQMSMDLMGIRHEELIDGVELGGVAAYLEASEKADANLFI</sequence>
<dbReference type="Gene3D" id="3.30.110.40">
    <property type="entry name" value="TusA-like domain"/>
    <property type="match status" value="1"/>
</dbReference>
<dbReference type="Pfam" id="PF00581">
    <property type="entry name" value="Rhodanese"/>
    <property type="match status" value="1"/>
</dbReference>
<dbReference type="InterPro" id="IPR001763">
    <property type="entry name" value="Rhodanese-like_dom"/>
</dbReference>
<dbReference type="AlphaFoldDB" id="A0A8J7IPW9"/>
<dbReference type="Pfam" id="PF02852">
    <property type="entry name" value="Pyr_redox_dim"/>
    <property type="match status" value="1"/>
</dbReference>
<dbReference type="PANTHER" id="PTHR43429">
    <property type="entry name" value="PYRIDINE NUCLEOTIDE-DISULFIDE OXIDOREDUCTASE DOMAIN-CONTAINING"/>
    <property type="match status" value="1"/>
</dbReference>
<evidence type="ECO:0000313" key="8">
    <source>
        <dbReference type="EMBL" id="MBJ6725748.1"/>
    </source>
</evidence>
<comment type="cofactor">
    <cofactor evidence="1">
        <name>FAD</name>
        <dbReference type="ChEBI" id="CHEBI:57692"/>
    </cofactor>
</comment>
<dbReference type="SUPFAM" id="SSF52821">
    <property type="entry name" value="Rhodanese/Cell cycle control phosphatase"/>
    <property type="match status" value="1"/>
</dbReference>
<evidence type="ECO:0000256" key="4">
    <source>
        <dbReference type="ARBA" id="ARBA00022827"/>
    </source>
</evidence>
<dbReference type="Pfam" id="PF07992">
    <property type="entry name" value="Pyr_redox_2"/>
    <property type="match status" value="1"/>
</dbReference>
<feature type="domain" description="Rhodanese" evidence="7">
    <location>
        <begin position="467"/>
        <end position="552"/>
    </location>
</feature>
<dbReference type="InterPro" id="IPR036188">
    <property type="entry name" value="FAD/NAD-bd_sf"/>
</dbReference>
<keyword evidence="5" id="KW-0560">Oxidoreductase</keyword>
<dbReference type="PANTHER" id="PTHR43429:SF1">
    <property type="entry name" value="NAD(P)H SULFUR OXIDOREDUCTASE (COA-DEPENDENT)"/>
    <property type="match status" value="1"/>
</dbReference>
<keyword evidence="9" id="KW-1185">Reference proteome</keyword>
<dbReference type="SUPFAM" id="SSF64307">
    <property type="entry name" value="SirA-like"/>
    <property type="match status" value="1"/>
</dbReference>
<evidence type="ECO:0000256" key="1">
    <source>
        <dbReference type="ARBA" id="ARBA00001974"/>
    </source>
</evidence>